<feature type="domain" description="AB hydrolase-1" evidence="1">
    <location>
        <begin position="58"/>
        <end position="302"/>
    </location>
</feature>
<protein>
    <submittedName>
        <fullName evidence="2">Alpha/beta hydrolase</fullName>
    </submittedName>
</protein>
<organism evidence="2 3">
    <name type="scientific">Leptospira fluminis</name>
    <dbReference type="NCBI Taxonomy" id="2484979"/>
    <lineage>
        <taxon>Bacteria</taxon>
        <taxon>Pseudomonadati</taxon>
        <taxon>Spirochaetota</taxon>
        <taxon>Spirochaetia</taxon>
        <taxon>Leptospirales</taxon>
        <taxon>Leptospiraceae</taxon>
        <taxon>Leptospira</taxon>
    </lineage>
</organism>
<dbReference type="PANTHER" id="PTHR43194:SF2">
    <property type="entry name" value="PEROXISOMAL MEMBRANE PROTEIN LPX1"/>
    <property type="match status" value="1"/>
</dbReference>
<dbReference type="AlphaFoldDB" id="A0A4R9GM04"/>
<evidence type="ECO:0000259" key="1">
    <source>
        <dbReference type="Pfam" id="PF12697"/>
    </source>
</evidence>
<accession>A0A4R9GM04</accession>
<dbReference type="GO" id="GO:0016787">
    <property type="term" value="F:hydrolase activity"/>
    <property type="evidence" value="ECO:0007669"/>
    <property type="project" value="UniProtKB-KW"/>
</dbReference>
<dbReference type="Gene3D" id="3.40.50.1820">
    <property type="entry name" value="alpha/beta hydrolase"/>
    <property type="match status" value="1"/>
</dbReference>
<dbReference type="InterPro" id="IPR029058">
    <property type="entry name" value="AB_hydrolase_fold"/>
</dbReference>
<dbReference type="SUPFAM" id="SSF53474">
    <property type="entry name" value="alpha/beta-Hydrolases"/>
    <property type="match status" value="1"/>
</dbReference>
<evidence type="ECO:0000313" key="2">
    <source>
        <dbReference type="EMBL" id="TGK15675.1"/>
    </source>
</evidence>
<dbReference type="InterPro" id="IPR000073">
    <property type="entry name" value="AB_hydrolase_1"/>
</dbReference>
<dbReference type="Pfam" id="PF12697">
    <property type="entry name" value="Abhydrolase_6"/>
    <property type="match status" value="1"/>
</dbReference>
<name>A0A4R9GM04_9LEPT</name>
<dbReference type="PANTHER" id="PTHR43194">
    <property type="entry name" value="HYDROLASE ALPHA/BETA FOLD FAMILY"/>
    <property type="match status" value="1"/>
</dbReference>
<dbReference type="InterPro" id="IPR050228">
    <property type="entry name" value="Carboxylesterase_BioH"/>
</dbReference>
<proteinExistence type="predicted"/>
<sequence length="325" mass="37834">MRGFKTAKRKKKPWRRVIRNPMRKRQSEILSPEFFRFRKIKLAYYSVPSALKAEKEPILFFHANGFSALTYSPIYEDLSKAGYPVYALDFMGHGLSEATDEFRDWYFFRDQVLAFLDHLGLESVFGVGHSLGGASVLLAASNDIKQRFRKLAVLDPTVLTPLTSNLLYFVPNPLAKLADKRRAVFKNLQVVERSYRMMPMYKRWQPKSFQAYLKSAFRIRSDGQFELCLPPKIEAQIFRGLRPGHWKNYRILRQQILVLSATRSDVTPPSACRKLTRNNLESAYFRHSDGSHFFPMEDPSWVSNHITRFLSGEENQGKRKYETIS</sequence>
<keyword evidence="3" id="KW-1185">Reference proteome</keyword>
<comment type="caution">
    <text evidence="2">The sequence shown here is derived from an EMBL/GenBank/DDBJ whole genome shotgun (WGS) entry which is preliminary data.</text>
</comment>
<dbReference type="OrthoDB" id="9805423at2"/>
<dbReference type="Proteomes" id="UP000297855">
    <property type="component" value="Unassembled WGS sequence"/>
</dbReference>
<keyword evidence="2" id="KW-0378">Hydrolase</keyword>
<dbReference type="EMBL" id="RQEV01000015">
    <property type="protein sequence ID" value="TGK15675.1"/>
    <property type="molecule type" value="Genomic_DNA"/>
</dbReference>
<reference evidence="2" key="1">
    <citation type="journal article" date="2019" name="PLoS Negl. Trop. Dis.">
        <title>Revisiting the worldwide diversity of Leptospira species in the environment.</title>
        <authorList>
            <person name="Vincent A.T."/>
            <person name="Schiettekatte O."/>
            <person name="Bourhy P."/>
            <person name="Veyrier F.J."/>
            <person name="Picardeau M."/>
        </authorList>
    </citation>
    <scope>NUCLEOTIDE SEQUENCE [LARGE SCALE GENOMIC DNA]</scope>
    <source>
        <strain evidence="2">SCS5</strain>
    </source>
</reference>
<evidence type="ECO:0000313" key="3">
    <source>
        <dbReference type="Proteomes" id="UP000297855"/>
    </source>
</evidence>
<gene>
    <name evidence="2" type="ORF">EHO61_15090</name>
</gene>